<comment type="cofactor">
    <cofactor evidence="8">
        <name>dipyrromethane</name>
        <dbReference type="ChEBI" id="CHEBI:60342"/>
    </cofactor>
    <text evidence="8">Binds 1 dipyrromethane group covalently.</text>
</comment>
<feature type="modified residue" description="S-(dipyrrolylmethanemethyl)cysteine" evidence="8">
    <location>
        <position position="241"/>
    </location>
</feature>
<dbReference type="STRING" id="112903.SAMN04490178_11151"/>
<protein>
    <recommendedName>
        <fullName evidence="8">Porphobilinogen deaminase</fullName>
        <shortName evidence="8">PBG</shortName>
        <ecNumber evidence="8">2.5.1.61</ecNumber>
    </recommendedName>
    <alternativeName>
        <fullName evidence="8">Hydroxymethylbilane synthase</fullName>
        <shortName evidence="8">HMBS</shortName>
    </alternativeName>
    <alternativeName>
        <fullName evidence="8">Pre-uroporphyrinogen synthase</fullName>
    </alternativeName>
</protein>
<dbReference type="Pfam" id="PF01379">
    <property type="entry name" value="Porphobil_deam"/>
    <property type="match status" value="1"/>
</dbReference>
<evidence type="ECO:0000256" key="8">
    <source>
        <dbReference type="HAMAP-Rule" id="MF_00260"/>
    </source>
</evidence>
<dbReference type="FunFam" id="3.40.190.10:FF:000005">
    <property type="entry name" value="Porphobilinogen deaminase"/>
    <property type="match status" value="1"/>
</dbReference>
<evidence type="ECO:0000313" key="12">
    <source>
        <dbReference type="Proteomes" id="UP000198847"/>
    </source>
</evidence>
<name>A0A1H8VEK8_9FIRM</name>
<evidence type="ECO:0000256" key="6">
    <source>
        <dbReference type="ARBA" id="ARBA00023244"/>
    </source>
</evidence>
<evidence type="ECO:0000313" key="11">
    <source>
        <dbReference type="EMBL" id="SEP13892.1"/>
    </source>
</evidence>
<dbReference type="EMBL" id="FODY01000011">
    <property type="protein sequence ID" value="SEP13892.1"/>
    <property type="molecule type" value="Genomic_DNA"/>
</dbReference>
<comment type="miscellaneous">
    <text evidence="8">The porphobilinogen subunits are added to the dipyrromethane group.</text>
</comment>
<comment type="pathway">
    <text evidence="2">Porphyrin-containing compound metabolism; protoporphyrin-IX biosynthesis; coproporphyrinogen-III from 5-aminolevulinate: step 2/4.</text>
</comment>
<comment type="subunit">
    <text evidence="4 8">Monomer.</text>
</comment>
<dbReference type="Gene3D" id="3.30.160.40">
    <property type="entry name" value="Porphobilinogen deaminase, C-terminal domain"/>
    <property type="match status" value="1"/>
</dbReference>
<dbReference type="RefSeq" id="WP_091746803.1">
    <property type="nucleotide sequence ID" value="NZ_FODY01000011.1"/>
</dbReference>
<keyword evidence="12" id="KW-1185">Reference proteome</keyword>
<comment type="similarity">
    <text evidence="3 8">Belongs to the HMBS family.</text>
</comment>
<dbReference type="AlphaFoldDB" id="A0A1H8VEK8"/>
<keyword evidence="5 8" id="KW-0808">Transferase</keyword>
<dbReference type="InterPro" id="IPR022418">
    <property type="entry name" value="Porphobilinogen_deaminase_C"/>
</dbReference>
<dbReference type="HAMAP" id="MF_00260">
    <property type="entry name" value="Porphobil_deam"/>
    <property type="match status" value="1"/>
</dbReference>
<dbReference type="PANTHER" id="PTHR11557">
    <property type="entry name" value="PORPHOBILINOGEN DEAMINASE"/>
    <property type="match status" value="1"/>
</dbReference>
<evidence type="ECO:0000256" key="7">
    <source>
        <dbReference type="ARBA" id="ARBA00048169"/>
    </source>
</evidence>
<organism evidence="11 12">
    <name type="scientific">Propionispora vibrioides</name>
    <dbReference type="NCBI Taxonomy" id="112903"/>
    <lineage>
        <taxon>Bacteria</taxon>
        <taxon>Bacillati</taxon>
        <taxon>Bacillota</taxon>
        <taxon>Negativicutes</taxon>
        <taxon>Selenomonadales</taxon>
        <taxon>Sporomusaceae</taxon>
        <taxon>Propionispora</taxon>
    </lineage>
</organism>
<dbReference type="PRINTS" id="PR00151">
    <property type="entry name" value="PORPHBDMNASE"/>
</dbReference>
<dbReference type="NCBIfam" id="TIGR00212">
    <property type="entry name" value="hemC"/>
    <property type="match status" value="1"/>
</dbReference>
<sequence>MKNELVIGTRGSKLALWQAEHVARLIAGKYPGVKVTLKHIVTTGDKILDVPLAKIGGKGLFTKELEHAMLAGEIDLAVHSLKDMPTALPEGLELAAITERVDPGDALISPLYGELDKLPLGARVGTSSLRRKAQLLNYRPDLRICDLRGNLDTRLNKLDNGDLDAIVLAVAGLVRLGWQQRISQILPKHICLPAVGQGALAIETRSADRDVLAAVRFLNHPATEAAATAERAYLKEVEGGCQIPLGVYGTLEAGELMLQAVILSPDGTTVIRDSVTGPASAADELGVTLARRMLAAGGREILAAL</sequence>
<dbReference type="OrthoDB" id="9810298at2"/>
<dbReference type="PANTHER" id="PTHR11557:SF0">
    <property type="entry name" value="PORPHOBILINOGEN DEAMINASE"/>
    <property type="match status" value="1"/>
</dbReference>
<dbReference type="SUPFAM" id="SSF54782">
    <property type="entry name" value="Porphobilinogen deaminase (hydroxymethylbilane synthase), C-terminal domain"/>
    <property type="match status" value="1"/>
</dbReference>
<dbReference type="CDD" id="cd13646">
    <property type="entry name" value="PBP2_EcHMBS_like"/>
    <property type="match status" value="1"/>
</dbReference>
<dbReference type="SUPFAM" id="SSF53850">
    <property type="entry name" value="Periplasmic binding protein-like II"/>
    <property type="match status" value="1"/>
</dbReference>
<dbReference type="Gene3D" id="3.40.190.10">
    <property type="entry name" value="Periplasmic binding protein-like II"/>
    <property type="match status" value="2"/>
</dbReference>
<accession>A0A1H8VEK8</accession>
<evidence type="ECO:0000256" key="4">
    <source>
        <dbReference type="ARBA" id="ARBA00011245"/>
    </source>
</evidence>
<dbReference type="InterPro" id="IPR000860">
    <property type="entry name" value="HemC"/>
</dbReference>
<evidence type="ECO:0000256" key="2">
    <source>
        <dbReference type="ARBA" id="ARBA00004735"/>
    </source>
</evidence>
<dbReference type="FunFam" id="3.40.190.10:FF:000004">
    <property type="entry name" value="Porphobilinogen deaminase"/>
    <property type="match status" value="1"/>
</dbReference>
<gene>
    <name evidence="8" type="primary">hemC</name>
    <name evidence="11" type="ORF">SAMN04490178_11151</name>
</gene>
<dbReference type="EC" id="2.5.1.61" evidence="8"/>
<evidence type="ECO:0000256" key="5">
    <source>
        <dbReference type="ARBA" id="ARBA00022679"/>
    </source>
</evidence>
<proteinExistence type="inferred from homology"/>
<dbReference type="PIRSF" id="PIRSF001438">
    <property type="entry name" value="4pyrrol_synth_OHMeBilane_synth"/>
    <property type="match status" value="1"/>
</dbReference>
<keyword evidence="6 8" id="KW-0627">Porphyrin biosynthesis</keyword>
<evidence type="ECO:0000259" key="10">
    <source>
        <dbReference type="Pfam" id="PF03900"/>
    </source>
</evidence>
<reference evidence="11 12" key="1">
    <citation type="submission" date="2016-10" db="EMBL/GenBank/DDBJ databases">
        <authorList>
            <person name="de Groot N.N."/>
        </authorList>
    </citation>
    <scope>NUCLEOTIDE SEQUENCE [LARGE SCALE GENOMIC DNA]</scope>
    <source>
        <strain evidence="11 12">DSM 13305</strain>
    </source>
</reference>
<evidence type="ECO:0000259" key="9">
    <source>
        <dbReference type="Pfam" id="PF01379"/>
    </source>
</evidence>
<dbReference type="GO" id="GO:0004418">
    <property type="term" value="F:hydroxymethylbilane synthase activity"/>
    <property type="evidence" value="ECO:0007669"/>
    <property type="project" value="UniProtKB-UniRule"/>
</dbReference>
<evidence type="ECO:0000256" key="3">
    <source>
        <dbReference type="ARBA" id="ARBA00005638"/>
    </source>
</evidence>
<dbReference type="Proteomes" id="UP000198847">
    <property type="component" value="Unassembled WGS sequence"/>
</dbReference>
<dbReference type="GO" id="GO:0006782">
    <property type="term" value="P:protoporphyrinogen IX biosynthetic process"/>
    <property type="evidence" value="ECO:0007669"/>
    <property type="project" value="UniProtKB-UniRule"/>
</dbReference>
<dbReference type="GO" id="GO:0005737">
    <property type="term" value="C:cytoplasm"/>
    <property type="evidence" value="ECO:0007669"/>
    <property type="project" value="UniProtKB-UniRule"/>
</dbReference>
<feature type="domain" description="Porphobilinogen deaminase N-terminal" evidence="9">
    <location>
        <begin position="5"/>
        <end position="211"/>
    </location>
</feature>
<dbReference type="InterPro" id="IPR022417">
    <property type="entry name" value="Porphobilin_deaminase_N"/>
</dbReference>
<dbReference type="Pfam" id="PF03900">
    <property type="entry name" value="Porphobil_deamC"/>
    <property type="match status" value="1"/>
</dbReference>
<comment type="catalytic activity">
    <reaction evidence="7 8">
        <text>4 porphobilinogen + H2O = hydroxymethylbilane + 4 NH4(+)</text>
        <dbReference type="Rhea" id="RHEA:13185"/>
        <dbReference type="ChEBI" id="CHEBI:15377"/>
        <dbReference type="ChEBI" id="CHEBI:28938"/>
        <dbReference type="ChEBI" id="CHEBI:57845"/>
        <dbReference type="ChEBI" id="CHEBI:58126"/>
        <dbReference type="EC" id="2.5.1.61"/>
    </reaction>
</comment>
<dbReference type="InterPro" id="IPR036803">
    <property type="entry name" value="Porphobilinogen_deaminase_C_sf"/>
</dbReference>
<evidence type="ECO:0000256" key="1">
    <source>
        <dbReference type="ARBA" id="ARBA00002869"/>
    </source>
</evidence>
<comment type="function">
    <text evidence="1 8">Tetrapolymerization of the monopyrrole PBG into the hydroxymethylbilane pre-uroporphyrinogen in several discrete steps.</text>
</comment>
<feature type="domain" description="Porphobilinogen deaminase C-terminal" evidence="10">
    <location>
        <begin position="226"/>
        <end position="294"/>
    </location>
</feature>